<evidence type="ECO:0000256" key="1">
    <source>
        <dbReference type="SAM" id="MobiDB-lite"/>
    </source>
</evidence>
<organism evidence="2 3">
    <name type="scientific">Prorocentrum cordatum</name>
    <dbReference type="NCBI Taxonomy" id="2364126"/>
    <lineage>
        <taxon>Eukaryota</taxon>
        <taxon>Sar</taxon>
        <taxon>Alveolata</taxon>
        <taxon>Dinophyceae</taxon>
        <taxon>Prorocentrales</taxon>
        <taxon>Prorocentraceae</taxon>
        <taxon>Prorocentrum</taxon>
    </lineage>
</organism>
<protein>
    <submittedName>
        <fullName evidence="2">Uncharacterized protein</fullName>
    </submittedName>
</protein>
<reference evidence="2" key="1">
    <citation type="submission" date="2023-10" db="EMBL/GenBank/DDBJ databases">
        <authorList>
            <person name="Chen Y."/>
            <person name="Shah S."/>
            <person name="Dougan E. K."/>
            <person name="Thang M."/>
            <person name="Chan C."/>
        </authorList>
    </citation>
    <scope>NUCLEOTIDE SEQUENCE [LARGE SCALE GENOMIC DNA]</scope>
</reference>
<proteinExistence type="predicted"/>
<keyword evidence="3" id="KW-1185">Reference proteome</keyword>
<feature type="region of interest" description="Disordered" evidence="1">
    <location>
        <begin position="32"/>
        <end position="55"/>
    </location>
</feature>
<accession>A0ABN9RC80</accession>
<dbReference type="Proteomes" id="UP001189429">
    <property type="component" value="Unassembled WGS sequence"/>
</dbReference>
<feature type="region of interest" description="Disordered" evidence="1">
    <location>
        <begin position="92"/>
        <end position="111"/>
    </location>
</feature>
<feature type="non-terminal residue" evidence="2">
    <location>
        <position position="1"/>
    </location>
</feature>
<feature type="compositionally biased region" description="Basic and acidic residues" evidence="1">
    <location>
        <begin position="42"/>
        <end position="55"/>
    </location>
</feature>
<gene>
    <name evidence="2" type="ORF">PCOR1329_LOCUS19514</name>
</gene>
<name>A0ABN9RC80_9DINO</name>
<sequence length="111" mass="11991">DGHELPAMLFRKSATVPGVDCWVRPTLFGGLHNDGVSEEESPSSHKDSSLHAADHELGFARRSSVEALAGEVRALREEQGDIKALLQEVVARLPPPQAQESTPKRRGSALT</sequence>
<dbReference type="EMBL" id="CAUYUJ010006232">
    <property type="protein sequence ID" value="CAK0816590.1"/>
    <property type="molecule type" value="Genomic_DNA"/>
</dbReference>
<evidence type="ECO:0000313" key="3">
    <source>
        <dbReference type="Proteomes" id="UP001189429"/>
    </source>
</evidence>
<comment type="caution">
    <text evidence="2">The sequence shown here is derived from an EMBL/GenBank/DDBJ whole genome shotgun (WGS) entry which is preliminary data.</text>
</comment>
<evidence type="ECO:0000313" key="2">
    <source>
        <dbReference type="EMBL" id="CAK0816590.1"/>
    </source>
</evidence>